<feature type="compositionally biased region" description="Basic residues" evidence="1">
    <location>
        <begin position="30"/>
        <end position="41"/>
    </location>
</feature>
<feature type="region of interest" description="Disordered" evidence="1">
    <location>
        <begin position="30"/>
        <end position="55"/>
    </location>
</feature>
<evidence type="ECO:0000313" key="3">
    <source>
        <dbReference type="Proteomes" id="UP000027238"/>
    </source>
</evidence>
<accession>A0A066X8Y7</accession>
<dbReference type="HOGENOM" id="CLU_1758690_0_0_1"/>
<evidence type="ECO:0000256" key="1">
    <source>
        <dbReference type="SAM" id="MobiDB-lite"/>
    </source>
</evidence>
<reference evidence="3" key="1">
    <citation type="journal article" date="2014" name="Genome Announc.">
        <title>Draft genome sequence of Colletotrichum sublineola, a destructive pathogen of cultivated sorghum.</title>
        <authorList>
            <person name="Baroncelli R."/>
            <person name="Sanz-Martin J.M."/>
            <person name="Rech G.E."/>
            <person name="Sukno S.A."/>
            <person name="Thon M.R."/>
        </authorList>
    </citation>
    <scope>NUCLEOTIDE SEQUENCE [LARGE SCALE GENOMIC DNA]</scope>
    <source>
        <strain evidence="3">TX430BB</strain>
    </source>
</reference>
<proteinExistence type="predicted"/>
<name>A0A066X8Y7_COLSU</name>
<protein>
    <submittedName>
        <fullName evidence="2">Uncharacterized protein</fullName>
    </submittedName>
</protein>
<sequence>MTQDLPAGPWYPNGCRGARGREWRRARASMVKHRNDGRKHTIQPSSPSSPSTSTNAPLLYVERDWLPLQSCHAWLQWSARCNPGCAAWSYWASEAAGFVRLNTQEVRRSESKPSPPSLSLKDITLSRENLSIEAAPPIYVALKELLAS</sequence>
<gene>
    <name evidence="2" type="ORF">CSUB01_03921</name>
</gene>
<organism evidence="2 3">
    <name type="scientific">Colletotrichum sublineola</name>
    <name type="common">Sorghum anthracnose fungus</name>
    <dbReference type="NCBI Taxonomy" id="1173701"/>
    <lineage>
        <taxon>Eukaryota</taxon>
        <taxon>Fungi</taxon>
        <taxon>Dikarya</taxon>
        <taxon>Ascomycota</taxon>
        <taxon>Pezizomycotina</taxon>
        <taxon>Sordariomycetes</taxon>
        <taxon>Hypocreomycetidae</taxon>
        <taxon>Glomerellales</taxon>
        <taxon>Glomerellaceae</taxon>
        <taxon>Colletotrichum</taxon>
        <taxon>Colletotrichum graminicola species complex</taxon>
    </lineage>
</organism>
<keyword evidence="3" id="KW-1185">Reference proteome</keyword>
<dbReference type="AlphaFoldDB" id="A0A066X8Y7"/>
<feature type="compositionally biased region" description="Low complexity" evidence="1">
    <location>
        <begin position="44"/>
        <end position="54"/>
    </location>
</feature>
<dbReference type="Proteomes" id="UP000027238">
    <property type="component" value="Unassembled WGS sequence"/>
</dbReference>
<comment type="caution">
    <text evidence="2">The sequence shown here is derived from an EMBL/GenBank/DDBJ whole genome shotgun (WGS) entry which is preliminary data.</text>
</comment>
<evidence type="ECO:0000313" key="2">
    <source>
        <dbReference type="EMBL" id="KDN65422.1"/>
    </source>
</evidence>
<dbReference type="EMBL" id="JMSE01001030">
    <property type="protein sequence ID" value="KDN65422.1"/>
    <property type="molecule type" value="Genomic_DNA"/>
</dbReference>